<dbReference type="Proteomes" id="UP000198856">
    <property type="component" value="Unassembled WGS sequence"/>
</dbReference>
<dbReference type="RefSeq" id="WP_092698636.1">
    <property type="nucleotide sequence ID" value="NZ_FNFC01000001.1"/>
</dbReference>
<evidence type="ECO:0000313" key="2">
    <source>
        <dbReference type="EMBL" id="SDJ23805.1"/>
    </source>
</evidence>
<feature type="transmembrane region" description="Helical" evidence="1">
    <location>
        <begin position="26"/>
        <end position="54"/>
    </location>
</feature>
<keyword evidence="1" id="KW-0472">Membrane</keyword>
<proteinExistence type="predicted"/>
<protein>
    <submittedName>
        <fullName evidence="2">Uncharacterized protein</fullName>
    </submittedName>
</protein>
<dbReference type="EMBL" id="FNFC01000001">
    <property type="protein sequence ID" value="SDJ23805.1"/>
    <property type="molecule type" value="Genomic_DNA"/>
</dbReference>
<evidence type="ECO:0000256" key="1">
    <source>
        <dbReference type="SAM" id="Phobius"/>
    </source>
</evidence>
<accession>A0A1G8S4V4</accession>
<evidence type="ECO:0000313" key="3">
    <source>
        <dbReference type="Proteomes" id="UP000198856"/>
    </source>
</evidence>
<sequence>MRQTPHSATGSKRHHEYRENWTVEGFLGTILVFPVLVAVMTAPALVMGAVAGVVGVRVGERLYGHVARLVTQRQTRAQSSCRQNPQVAPGK</sequence>
<organism evidence="2 3">
    <name type="scientific">Halovenus aranensis</name>
    <dbReference type="NCBI Taxonomy" id="890420"/>
    <lineage>
        <taxon>Archaea</taxon>
        <taxon>Methanobacteriati</taxon>
        <taxon>Methanobacteriota</taxon>
        <taxon>Stenosarchaea group</taxon>
        <taxon>Halobacteria</taxon>
        <taxon>Halobacteriales</taxon>
        <taxon>Haloarculaceae</taxon>
        <taxon>Halovenus</taxon>
    </lineage>
</organism>
<keyword evidence="1" id="KW-1133">Transmembrane helix</keyword>
<gene>
    <name evidence="2" type="ORF">SAMN05216226_101266</name>
</gene>
<dbReference type="AlphaFoldDB" id="A0A1G8S4V4"/>
<reference evidence="2 3" key="1">
    <citation type="submission" date="2016-10" db="EMBL/GenBank/DDBJ databases">
        <authorList>
            <person name="de Groot N.N."/>
        </authorList>
    </citation>
    <scope>NUCLEOTIDE SEQUENCE [LARGE SCALE GENOMIC DNA]</scope>
    <source>
        <strain evidence="2 3">IBRC-M10015</strain>
    </source>
</reference>
<name>A0A1G8S4V4_9EURY</name>
<keyword evidence="3" id="KW-1185">Reference proteome</keyword>
<keyword evidence="1" id="KW-0812">Transmembrane</keyword>